<proteinExistence type="inferred from homology"/>
<sequence length="457" mass="48358">MPAVSTPALSPAALPTPILEATTVPTPRITVTPERALVDVERDIRLEGYPPYAFVTVAASMRMCGALWSSESVFLAGPDGSLDLRRDSPVSGSYSEPSAMGIVWSMRCQEMDRVVFPPDRTDALVIEIAATSGDVSAYAVLVQEFLAAGVKHDPVRVDVAGMSLSGELYTPPGPGPHPVVIYMNGSSGGVNAPRAALFAARGYQCLALGVFNYPGRPKYLNDMPLEYFEQALLWVRDVLKPKDGFVAVSGISRGGEMSLLLAAHYPALVSAVVAYVPSPVTHGVVSAGEPGTGRDAQVWTKGGQPLPHLWQDNATADWEAAYSTPPPYRQTLAFLSATRDRAAFERARIPIERYPGPVLLVSASDDGFWPSTAYSEIVARIRQAAGLPVEHHVCAGTGHHVHYPTLPATLINKPHAMSGLLLDAGGTAPANAAGNAGSYRAVLAFLARARGITASPG</sequence>
<gene>
    <name evidence="5" type="ORF">C7R54_08565</name>
</gene>
<dbReference type="AlphaFoldDB" id="A0A4Q1HMQ6"/>
<name>A0A4Q1HMQ6_9BURK</name>
<dbReference type="Pfam" id="PF08840">
    <property type="entry name" value="BAAT_C"/>
    <property type="match status" value="1"/>
</dbReference>
<comment type="similarity">
    <text evidence="1">Belongs to the C/M/P thioester hydrolase family.</text>
</comment>
<reference evidence="5 6" key="1">
    <citation type="journal article" date="2017" name="Int. J. Syst. Evol. Microbiol.">
        <title>Achromobacter aloeverae sp. nov., isolated from the root of Aloe vera (L.) Burm.f.</title>
        <authorList>
            <person name="Kuncharoen N."/>
            <person name="Muramatsu Y."/>
            <person name="Shibata C."/>
            <person name="Kamakura Y."/>
            <person name="Nakagawa Y."/>
            <person name="Tanasupawat S."/>
        </authorList>
    </citation>
    <scope>NUCLEOTIDE SEQUENCE [LARGE SCALE GENOMIC DNA]</scope>
    <source>
        <strain evidence="5 6">AVA-1</strain>
    </source>
</reference>
<evidence type="ECO:0000313" key="5">
    <source>
        <dbReference type="EMBL" id="RXN91222.1"/>
    </source>
</evidence>
<dbReference type="InterPro" id="IPR029058">
    <property type="entry name" value="AB_hydrolase_fold"/>
</dbReference>
<dbReference type="EMBL" id="PYAL01000002">
    <property type="protein sequence ID" value="RXN91222.1"/>
    <property type="molecule type" value="Genomic_DNA"/>
</dbReference>
<feature type="domain" description="Acyl-CoA thioester hydrolase/bile acid-CoA amino acid N-acetyltransferase" evidence="3">
    <location>
        <begin position="41"/>
        <end position="156"/>
    </location>
</feature>
<dbReference type="InterPro" id="IPR014940">
    <property type="entry name" value="BAAT_C"/>
</dbReference>
<dbReference type="InterPro" id="IPR006862">
    <property type="entry name" value="Thio_Ohase/aa_AcTrfase"/>
</dbReference>
<comment type="caution">
    <text evidence="5">The sequence shown here is derived from an EMBL/GenBank/DDBJ whole genome shotgun (WGS) entry which is preliminary data.</text>
</comment>
<dbReference type="PANTHER" id="PTHR10824:SF4">
    <property type="entry name" value="ACYL-COENZYME A THIOESTERASE 1-LIKE"/>
    <property type="match status" value="1"/>
</dbReference>
<evidence type="ECO:0000256" key="1">
    <source>
        <dbReference type="ARBA" id="ARBA00006538"/>
    </source>
</evidence>
<dbReference type="Gene3D" id="2.60.40.2240">
    <property type="entry name" value="Acyl-CoA thioester hydrolase/BAAT N-terminal domain"/>
    <property type="match status" value="1"/>
</dbReference>
<keyword evidence="6" id="KW-1185">Reference proteome</keyword>
<dbReference type="OrthoDB" id="8922993at2"/>
<accession>A0A4Q1HMQ6</accession>
<dbReference type="PIRSF" id="PIRSF016521">
    <property type="entry name" value="Acyl-CoA_hydro"/>
    <property type="match status" value="1"/>
</dbReference>
<dbReference type="GO" id="GO:0006637">
    <property type="term" value="P:acyl-CoA metabolic process"/>
    <property type="evidence" value="ECO:0007669"/>
    <property type="project" value="InterPro"/>
</dbReference>
<keyword evidence="5" id="KW-0378">Hydrolase</keyword>
<organism evidence="5 6">
    <name type="scientific">Achromobacter aloeverae</name>
    <dbReference type="NCBI Taxonomy" id="1750518"/>
    <lineage>
        <taxon>Bacteria</taxon>
        <taxon>Pseudomonadati</taxon>
        <taxon>Pseudomonadota</taxon>
        <taxon>Betaproteobacteria</taxon>
        <taxon>Burkholderiales</taxon>
        <taxon>Alcaligenaceae</taxon>
        <taxon>Achromobacter</taxon>
    </lineage>
</organism>
<dbReference type="GO" id="GO:0047617">
    <property type="term" value="F:fatty acyl-CoA hydrolase activity"/>
    <property type="evidence" value="ECO:0007669"/>
    <property type="project" value="TreeGrafter"/>
</dbReference>
<feature type="active site" description="Charge relay system" evidence="2">
    <location>
        <position position="252"/>
    </location>
</feature>
<dbReference type="SUPFAM" id="SSF53474">
    <property type="entry name" value="alpha/beta-Hydrolases"/>
    <property type="match status" value="1"/>
</dbReference>
<evidence type="ECO:0000256" key="2">
    <source>
        <dbReference type="PIRSR" id="PIRSR016521-1"/>
    </source>
</evidence>
<feature type="active site" description="Charge relay system" evidence="2">
    <location>
        <position position="366"/>
    </location>
</feature>
<dbReference type="Pfam" id="PF04775">
    <property type="entry name" value="Bile_Hydr_Trans"/>
    <property type="match status" value="1"/>
</dbReference>
<dbReference type="Gene3D" id="3.40.50.1820">
    <property type="entry name" value="alpha/beta hydrolase"/>
    <property type="match status" value="1"/>
</dbReference>
<evidence type="ECO:0000259" key="4">
    <source>
        <dbReference type="Pfam" id="PF08840"/>
    </source>
</evidence>
<dbReference type="InterPro" id="IPR016662">
    <property type="entry name" value="Acyl-CoA_thioEstase_long-chain"/>
</dbReference>
<dbReference type="GO" id="GO:0006631">
    <property type="term" value="P:fatty acid metabolic process"/>
    <property type="evidence" value="ECO:0007669"/>
    <property type="project" value="TreeGrafter"/>
</dbReference>
<dbReference type="InterPro" id="IPR042490">
    <property type="entry name" value="Thio_Ohase/BAAT_N"/>
</dbReference>
<dbReference type="Proteomes" id="UP000290849">
    <property type="component" value="Unassembled WGS sequence"/>
</dbReference>
<dbReference type="PANTHER" id="PTHR10824">
    <property type="entry name" value="ACYL-COENZYME A THIOESTERASE-RELATED"/>
    <property type="match status" value="1"/>
</dbReference>
<evidence type="ECO:0000313" key="6">
    <source>
        <dbReference type="Proteomes" id="UP000290849"/>
    </source>
</evidence>
<feature type="domain" description="BAAT/Acyl-CoA thioester hydrolase C-terminal" evidence="4">
    <location>
        <begin position="224"/>
        <end position="448"/>
    </location>
</feature>
<evidence type="ECO:0000259" key="3">
    <source>
        <dbReference type="Pfam" id="PF04775"/>
    </source>
</evidence>
<feature type="active site" description="Charge relay system" evidence="2">
    <location>
        <position position="399"/>
    </location>
</feature>
<protein>
    <submittedName>
        <fullName evidence="5">Acyl-CoA thioester hydrolase</fullName>
    </submittedName>
</protein>